<evidence type="ECO:0000256" key="1">
    <source>
        <dbReference type="ARBA" id="ARBA00007673"/>
    </source>
</evidence>
<evidence type="ECO:0000313" key="3">
    <source>
        <dbReference type="EMBL" id="ABM07905.1"/>
    </source>
</evidence>
<dbReference type="AlphaFoldDB" id="A1R650"/>
<comment type="similarity">
    <text evidence="1">Belongs to the PrpF family.</text>
</comment>
<dbReference type="PANTHER" id="PTHR43709">
    <property type="entry name" value="ACONITATE ISOMERASE-RELATED"/>
    <property type="match status" value="1"/>
</dbReference>
<dbReference type="PANTHER" id="PTHR43709:SF2">
    <property type="entry name" value="DUF453 DOMAIN PROTEIN (AFU_ORTHOLOGUE AFUA_6G00360)"/>
    <property type="match status" value="1"/>
</dbReference>
<protein>
    <recommendedName>
        <fullName evidence="5">Methylitaconate delta2-delta3-isomerase</fullName>
    </recommendedName>
</protein>
<dbReference type="HOGENOM" id="CLU_026443_2_0_11"/>
<dbReference type="Proteomes" id="UP000000637">
    <property type="component" value="Chromosome"/>
</dbReference>
<dbReference type="KEGG" id="aau:AAur_1967"/>
<keyword evidence="4" id="KW-1185">Reference proteome</keyword>
<accession>A1R650</accession>
<keyword evidence="2" id="KW-0413">Isomerase</keyword>
<dbReference type="Gene3D" id="3.10.310.10">
    <property type="entry name" value="Diaminopimelate Epimerase, Chain A, domain 1"/>
    <property type="match status" value="2"/>
</dbReference>
<evidence type="ECO:0000256" key="2">
    <source>
        <dbReference type="ARBA" id="ARBA00023235"/>
    </source>
</evidence>
<dbReference type="EMBL" id="CP000474">
    <property type="protein sequence ID" value="ABM07905.1"/>
    <property type="molecule type" value="Genomic_DNA"/>
</dbReference>
<name>A1R650_PAEAT</name>
<dbReference type="GO" id="GO:0016853">
    <property type="term" value="F:isomerase activity"/>
    <property type="evidence" value="ECO:0007669"/>
    <property type="project" value="UniProtKB-KW"/>
</dbReference>
<dbReference type="STRING" id="290340.AAur_1967"/>
<reference evidence="3 4" key="1">
    <citation type="journal article" date="2006" name="PLoS Genet.">
        <title>Secrets of soil survival revealed by the genome sequence of Arthrobacter aurescens TC1.</title>
        <authorList>
            <person name="Mongodin E.F."/>
            <person name="Shapir N."/>
            <person name="Daugherty S.C."/>
            <person name="DeBoy R.T."/>
            <person name="Emerson J.B."/>
            <person name="Shvartzbeyn A."/>
            <person name="Radune D."/>
            <person name="Vamathevan J."/>
            <person name="Riggs F."/>
            <person name="Grinberg V."/>
            <person name="Khouri H."/>
            <person name="Wackett L.P."/>
            <person name="Nelson K.E."/>
            <person name="Sadowsky M.J."/>
        </authorList>
    </citation>
    <scope>NUCLEOTIDE SEQUENCE [LARGE SCALE GENOMIC DNA]</scope>
    <source>
        <strain evidence="3 4">TC1</strain>
    </source>
</reference>
<dbReference type="SUPFAM" id="SSF54506">
    <property type="entry name" value="Diaminopimelate epimerase-like"/>
    <property type="match status" value="2"/>
</dbReference>
<dbReference type="eggNOG" id="COG2828">
    <property type="taxonomic scope" value="Bacteria"/>
</dbReference>
<evidence type="ECO:0008006" key="5">
    <source>
        <dbReference type="Google" id="ProtNLM"/>
    </source>
</evidence>
<dbReference type="InterPro" id="IPR007400">
    <property type="entry name" value="PrpF-like"/>
</dbReference>
<proteinExistence type="inferred from homology"/>
<evidence type="ECO:0000313" key="4">
    <source>
        <dbReference type="Proteomes" id="UP000000637"/>
    </source>
</evidence>
<gene>
    <name evidence="3" type="ordered locus">AAur_1967</name>
</gene>
<organism evidence="3 4">
    <name type="scientific">Paenarthrobacter aurescens (strain TC1)</name>
    <dbReference type="NCBI Taxonomy" id="290340"/>
    <lineage>
        <taxon>Bacteria</taxon>
        <taxon>Bacillati</taxon>
        <taxon>Actinomycetota</taxon>
        <taxon>Actinomycetes</taxon>
        <taxon>Micrococcales</taxon>
        <taxon>Micrococcaceae</taxon>
        <taxon>Paenarthrobacter</taxon>
    </lineage>
</organism>
<dbReference type="Pfam" id="PF04303">
    <property type="entry name" value="PrpF"/>
    <property type="match status" value="1"/>
</dbReference>
<sequence length="396" mass="41693">MSSCVIRIILVIGHKVYKAPREAGNTMKIEAEWMRGGTSKCWVFETGPTDMAGTDWDVLLPRLFGSPDSRQIDGVGGATSTTSKAMILSRPAGDDVDVEFTFAQVGIEEATVDWGSNCGNCSAVVGLYAIEKGWVVPSSDSTRIVTRNTNTGQIIIQRVSTPAGALPITPDAHMPGVVFPGYRVGLGFQDPAGKTTGHLLPTGEASDTIMAGGTRWTVSMVDAGAPVVIVRAEELGLDTARYETWKASVELHLDTLDVIRRQAAVRMGMAATPAQAARAVPKLAIVGPPTGPECDVNVMMLSMGKPHPALAITGSIALTLAARTPDTVLNTITGNADESVLKLRTPAGVIETWSEEHDGSLLVGVDRTARTIATSIIHLPETLGNAVEASLATATR</sequence>